<sequence length="102" mass="12390">MEDKWELKEFDIITDKGTWCKGEMLFAGRPVEINEFSKEFLIREIVNIIVRESLTSWELFNYEVNYTRQYPTVKITDEQKELGRCAGYFWLQLKLRLKRRMS</sequence>
<accession>A0A6M3K3B4</accession>
<dbReference type="AlphaFoldDB" id="A0A6M3K3B4"/>
<evidence type="ECO:0000313" key="2">
    <source>
        <dbReference type="EMBL" id="QJA95015.1"/>
    </source>
</evidence>
<organism evidence="1">
    <name type="scientific">viral metagenome</name>
    <dbReference type="NCBI Taxonomy" id="1070528"/>
    <lineage>
        <taxon>unclassified sequences</taxon>
        <taxon>metagenomes</taxon>
        <taxon>organismal metagenomes</taxon>
    </lineage>
</organism>
<name>A0A6M3K3B4_9ZZZZ</name>
<reference evidence="1" key="1">
    <citation type="submission" date="2020-03" db="EMBL/GenBank/DDBJ databases">
        <title>The deep terrestrial virosphere.</title>
        <authorList>
            <person name="Holmfeldt K."/>
            <person name="Nilsson E."/>
            <person name="Simone D."/>
            <person name="Lopez-Fernandez M."/>
            <person name="Wu X."/>
            <person name="de Brujin I."/>
            <person name="Lundin D."/>
            <person name="Andersson A."/>
            <person name="Bertilsson S."/>
            <person name="Dopson M."/>
        </authorList>
    </citation>
    <scope>NUCLEOTIDE SEQUENCE</scope>
    <source>
        <strain evidence="1">MM415A01483</strain>
        <strain evidence="2">MM415B03682</strain>
    </source>
</reference>
<gene>
    <name evidence="1" type="ORF">MM415A01483_0002</name>
    <name evidence="2" type="ORF">MM415B03682_0002</name>
</gene>
<dbReference type="EMBL" id="MT142232">
    <property type="protein sequence ID" value="QJA76564.1"/>
    <property type="molecule type" value="Genomic_DNA"/>
</dbReference>
<protein>
    <submittedName>
        <fullName evidence="1">Uncharacterized protein</fullName>
    </submittedName>
</protein>
<dbReference type="EMBL" id="MT143279">
    <property type="protein sequence ID" value="QJA95015.1"/>
    <property type="molecule type" value="Genomic_DNA"/>
</dbReference>
<evidence type="ECO:0000313" key="1">
    <source>
        <dbReference type="EMBL" id="QJA76564.1"/>
    </source>
</evidence>
<proteinExistence type="predicted"/>